<dbReference type="EMBL" id="CM042891">
    <property type="protein sequence ID" value="KAI4304713.1"/>
    <property type="molecule type" value="Genomic_DNA"/>
</dbReference>
<sequence length="91" mass="9714">MTLSPWDCLLQWDPVEGYHVRCMGISTIPGHDITILGGSKSVNVSTLVNTERNDFVVQSGHDNSGLPGAPTRLSVTTGAILFSVLSTIAFL</sequence>
<dbReference type="Proteomes" id="UP001057402">
    <property type="component" value="Chromosome 12"/>
</dbReference>
<evidence type="ECO:0000313" key="1">
    <source>
        <dbReference type="EMBL" id="KAI4304713.1"/>
    </source>
</evidence>
<accession>A0ACB9L578</accession>
<evidence type="ECO:0000313" key="2">
    <source>
        <dbReference type="Proteomes" id="UP001057402"/>
    </source>
</evidence>
<reference evidence="2" key="1">
    <citation type="journal article" date="2023" name="Front. Plant Sci.">
        <title>Chromosomal-level genome assembly of Melastoma candidum provides insights into trichome evolution.</title>
        <authorList>
            <person name="Zhong Y."/>
            <person name="Wu W."/>
            <person name="Sun C."/>
            <person name="Zou P."/>
            <person name="Liu Y."/>
            <person name="Dai S."/>
            <person name="Zhou R."/>
        </authorList>
    </citation>
    <scope>NUCLEOTIDE SEQUENCE [LARGE SCALE GENOMIC DNA]</scope>
</reference>
<gene>
    <name evidence="1" type="ORF">MLD38_040188</name>
</gene>
<name>A0ACB9L578_9MYRT</name>
<comment type="caution">
    <text evidence="1">The sequence shown here is derived from an EMBL/GenBank/DDBJ whole genome shotgun (WGS) entry which is preliminary data.</text>
</comment>
<protein>
    <submittedName>
        <fullName evidence="1">Uncharacterized protein</fullName>
    </submittedName>
</protein>
<organism evidence="1 2">
    <name type="scientific">Melastoma candidum</name>
    <dbReference type="NCBI Taxonomy" id="119954"/>
    <lineage>
        <taxon>Eukaryota</taxon>
        <taxon>Viridiplantae</taxon>
        <taxon>Streptophyta</taxon>
        <taxon>Embryophyta</taxon>
        <taxon>Tracheophyta</taxon>
        <taxon>Spermatophyta</taxon>
        <taxon>Magnoliopsida</taxon>
        <taxon>eudicotyledons</taxon>
        <taxon>Gunneridae</taxon>
        <taxon>Pentapetalae</taxon>
        <taxon>rosids</taxon>
        <taxon>malvids</taxon>
        <taxon>Myrtales</taxon>
        <taxon>Melastomataceae</taxon>
        <taxon>Melastomatoideae</taxon>
        <taxon>Melastomateae</taxon>
        <taxon>Melastoma</taxon>
    </lineage>
</organism>
<proteinExistence type="predicted"/>
<keyword evidence="2" id="KW-1185">Reference proteome</keyword>